<dbReference type="Proteomes" id="UP000023430">
    <property type="component" value="Unassembled WGS sequence"/>
</dbReference>
<comment type="caution">
    <text evidence="3">The sequence shown here is derived from an EMBL/GenBank/DDBJ whole genome shotgun (WGS) entry which is preliminary data.</text>
</comment>
<dbReference type="eggNOG" id="ENOG502ZYV7">
    <property type="taxonomic scope" value="Bacteria"/>
</dbReference>
<dbReference type="STRING" id="1449351.RISW2_23875"/>
<protein>
    <recommendedName>
        <fullName evidence="2">Acb2/Tad1 hairpin domain-containing protein</fullName>
    </recommendedName>
</protein>
<feature type="domain" description="Acb2/Tad1 hairpin" evidence="2">
    <location>
        <begin position="26"/>
        <end position="84"/>
    </location>
</feature>
<organism evidence="3 4">
    <name type="scientific">Roseivivax isoporae LMG 25204</name>
    <dbReference type="NCBI Taxonomy" id="1449351"/>
    <lineage>
        <taxon>Bacteria</taxon>
        <taxon>Pseudomonadati</taxon>
        <taxon>Pseudomonadota</taxon>
        <taxon>Alphaproteobacteria</taxon>
        <taxon>Rhodobacterales</taxon>
        <taxon>Roseobacteraceae</taxon>
        <taxon>Roseivivax</taxon>
    </lineage>
</organism>
<dbReference type="EMBL" id="JAME01000092">
    <property type="protein sequence ID" value="ETX26496.1"/>
    <property type="molecule type" value="Genomic_DNA"/>
</dbReference>
<dbReference type="AlphaFoldDB" id="X7F340"/>
<evidence type="ECO:0000313" key="4">
    <source>
        <dbReference type="Proteomes" id="UP000023430"/>
    </source>
</evidence>
<evidence type="ECO:0000313" key="3">
    <source>
        <dbReference type="EMBL" id="ETX26496.1"/>
    </source>
</evidence>
<proteinExistence type="predicted"/>
<reference evidence="3 4" key="1">
    <citation type="submission" date="2014-01" db="EMBL/GenBank/DDBJ databases">
        <title>Roseivivax isoporae LMG 25204 Genome Sequencing.</title>
        <authorList>
            <person name="Lai Q."/>
            <person name="Li G."/>
            <person name="Shao Z."/>
        </authorList>
    </citation>
    <scope>NUCLEOTIDE SEQUENCE [LARGE SCALE GENOMIC DNA]</scope>
    <source>
        <strain evidence="3 4">LMG 25204</strain>
    </source>
</reference>
<keyword evidence="1" id="KW-0547">Nucleotide-binding</keyword>
<evidence type="ECO:0000259" key="2">
    <source>
        <dbReference type="Pfam" id="PF24729"/>
    </source>
</evidence>
<dbReference type="InterPro" id="IPR056098">
    <property type="entry name" value="Acb2/Tad1_hairpin"/>
</dbReference>
<evidence type="ECO:0000256" key="1">
    <source>
        <dbReference type="ARBA" id="ARBA00022741"/>
    </source>
</evidence>
<dbReference type="RefSeq" id="WP_051492366.1">
    <property type="nucleotide sequence ID" value="NZ_JAME01000092.1"/>
</dbReference>
<gene>
    <name evidence="3" type="ORF">RISW2_23875</name>
</gene>
<accession>X7F340</accession>
<dbReference type="GO" id="GO:0000166">
    <property type="term" value="F:nucleotide binding"/>
    <property type="evidence" value="ECO:0007669"/>
    <property type="project" value="UniProtKB-KW"/>
</dbReference>
<dbReference type="Pfam" id="PF24729">
    <property type="entry name" value="Acb2_Tad1_hairpin"/>
    <property type="match status" value="1"/>
</dbReference>
<name>X7F340_9RHOB</name>
<sequence length="87" mass="8925">MHVKIHTTAIPDGQCTITDTAAALVRMGFNPSTLHTVDTIKALAAALVSECEAIRDAKGPGAREAAIAITDVQKASMMAVAAATAHL</sequence>
<dbReference type="OrthoDB" id="7863947at2"/>
<keyword evidence="4" id="KW-1185">Reference proteome</keyword>